<evidence type="ECO:0000313" key="1">
    <source>
        <dbReference type="EMBL" id="EME41479.1"/>
    </source>
</evidence>
<dbReference type="OrthoDB" id="3940576at2759"/>
<dbReference type="EMBL" id="KB446542">
    <property type="protein sequence ID" value="EME41479.1"/>
    <property type="molecule type" value="Genomic_DNA"/>
</dbReference>
<reference evidence="2" key="1">
    <citation type="journal article" date="2012" name="PLoS Genet.">
        <title>The genomes of the fungal plant pathogens Cladosporium fulvum and Dothistroma septosporum reveal adaptation to different hosts and lifestyles but also signatures of common ancestry.</title>
        <authorList>
            <person name="de Wit P.J.G.M."/>
            <person name="van der Burgt A."/>
            <person name="Oekmen B."/>
            <person name="Stergiopoulos I."/>
            <person name="Abd-Elsalam K.A."/>
            <person name="Aerts A.L."/>
            <person name="Bahkali A.H."/>
            <person name="Beenen H.G."/>
            <person name="Chettri P."/>
            <person name="Cox M.P."/>
            <person name="Datema E."/>
            <person name="de Vries R.P."/>
            <person name="Dhillon B."/>
            <person name="Ganley A.R."/>
            <person name="Griffiths S.A."/>
            <person name="Guo Y."/>
            <person name="Hamelin R.C."/>
            <person name="Henrissat B."/>
            <person name="Kabir M.S."/>
            <person name="Jashni M.K."/>
            <person name="Kema G."/>
            <person name="Klaubauf S."/>
            <person name="Lapidus A."/>
            <person name="Levasseur A."/>
            <person name="Lindquist E."/>
            <person name="Mehrabi R."/>
            <person name="Ohm R.A."/>
            <person name="Owen T.J."/>
            <person name="Salamov A."/>
            <person name="Schwelm A."/>
            <person name="Schijlen E."/>
            <person name="Sun H."/>
            <person name="van den Burg H.A."/>
            <person name="van Ham R.C.H.J."/>
            <person name="Zhang S."/>
            <person name="Goodwin S.B."/>
            <person name="Grigoriev I.V."/>
            <person name="Collemare J."/>
            <person name="Bradshaw R.E."/>
        </authorList>
    </citation>
    <scope>NUCLEOTIDE SEQUENCE [LARGE SCALE GENOMIC DNA]</scope>
    <source>
        <strain evidence="2">NZE10 / CBS 128990</strain>
    </source>
</reference>
<dbReference type="HOGENOM" id="CLU_035425_0_1_1"/>
<dbReference type="Proteomes" id="UP000016933">
    <property type="component" value="Unassembled WGS sequence"/>
</dbReference>
<keyword evidence="2" id="KW-1185">Reference proteome</keyword>
<organism evidence="1 2">
    <name type="scientific">Dothistroma septosporum (strain NZE10 / CBS 128990)</name>
    <name type="common">Red band needle blight fungus</name>
    <name type="synonym">Mycosphaerella pini</name>
    <dbReference type="NCBI Taxonomy" id="675120"/>
    <lineage>
        <taxon>Eukaryota</taxon>
        <taxon>Fungi</taxon>
        <taxon>Dikarya</taxon>
        <taxon>Ascomycota</taxon>
        <taxon>Pezizomycotina</taxon>
        <taxon>Dothideomycetes</taxon>
        <taxon>Dothideomycetidae</taxon>
        <taxon>Mycosphaerellales</taxon>
        <taxon>Mycosphaerellaceae</taxon>
        <taxon>Dothistroma</taxon>
    </lineage>
</organism>
<protein>
    <submittedName>
        <fullName evidence="1">Uncharacterized protein</fullName>
    </submittedName>
</protein>
<dbReference type="eggNOG" id="ENOG502TA2Q">
    <property type="taxonomic scope" value="Eukaryota"/>
</dbReference>
<dbReference type="SUPFAM" id="SSF53901">
    <property type="entry name" value="Thiolase-like"/>
    <property type="match status" value="1"/>
</dbReference>
<name>N1PH64_DOTSN</name>
<evidence type="ECO:0000313" key="2">
    <source>
        <dbReference type="Proteomes" id="UP000016933"/>
    </source>
</evidence>
<dbReference type="InterPro" id="IPR016039">
    <property type="entry name" value="Thiolase-like"/>
</dbReference>
<sequence>MRISGAHIAGVGLSTGGNACHHDLAVSAGTKALLDAGATYSDVNTSIACFLDNLRVPRSCFDLFGMNGTAVSEVDNRSGLLAAVQSIRSGQSNCVLAVGFDQAFEEETTSQVVLVAVVIVSDLFLTSHAYLRDSAVCIRGASLTNRVYSRSSSGPDHQHSITRAVQAALRQAQLERTEIQVLEVRSRSAGIARQALSGEFDFTPREPPSKLVPLVGTTGLAGLCAIVWQLRGWTGDPPARIVNCLQATVDSDGATSAFVLRRSDDKPAQAWSEIKNLRDGRERLAYNPADGNVRDISHEDLLAVRAQEEFTQDDAKHLQLRVKGGDRAALARL</sequence>
<dbReference type="Gene3D" id="3.40.47.10">
    <property type="match status" value="2"/>
</dbReference>
<gene>
    <name evidence="1" type="ORF">DOTSEDRAFT_73780</name>
</gene>
<reference evidence="1 2" key="2">
    <citation type="journal article" date="2012" name="PLoS Pathog.">
        <title>Diverse lifestyles and strategies of plant pathogenesis encoded in the genomes of eighteen Dothideomycetes fungi.</title>
        <authorList>
            <person name="Ohm R.A."/>
            <person name="Feau N."/>
            <person name="Henrissat B."/>
            <person name="Schoch C.L."/>
            <person name="Horwitz B.A."/>
            <person name="Barry K.W."/>
            <person name="Condon B.J."/>
            <person name="Copeland A.C."/>
            <person name="Dhillon B."/>
            <person name="Glaser F."/>
            <person name="Hesse C.N."/>
            <person name="Kosti I."/>
            <person name="LaButti K."/>
            <person name="Lindquist E.A."/>
            <person name="Lucas S."/>
            <person name="Salamov A.A."/>
            <person name="Bradshaw R.E."/>
            <person name="Ciuffetti L."/>
            <person name="Hamelin R.C."/>
            <person name="Kema G.H.J."/>
            <person name="Lawrence C."/>
            <person name="Scott J.A."/>
            <person name="Spatafora J.W."/>
            <person name="Turgeon B.G."/>
            <person name="de Wit P.J.G.M."/>
            <person name="Zhong S."/>
            <person name="Goodwin S.B."/>
            <person name="Grigoriev I.V."/>
        </authorList>
    </citation>
    <scope>NUCLEOTIDE SEQUENCE [LARGE SCALE GENOMIC DNA]</scope>
    <source>
        <strain evidence="2">NZE10 / CBS 128990</strain>
    </source>
</reference>
<proteinExistence type="predicted"/>
<dbReference type="GO" id="GO:0016746">
    <property type="term" value="F:acyltransferase activity"/>
    <property type="evidence" value="ECO:0007669"/>
    <property type="project" value="InterPro"/>
</dbReference>
<accession>N1PH64</accession>
<dbReference type="AlphaFoldDB" id="N1PH64"/>